<evidence type="ECO:0000256" key="5">
    <source>
        <dbReference type="ARBA" id="ARBA00030473"/>
    </source>
</evidence>
<proteinExistence type="inferred from homology"/>
<comment type="similarity">
    <text evidence="2">Belongs to the glycosyl hydrolase 37 family.</text>
</comment>
<dbReference type="Pfam" id="PF01204">
    <property type="entry name" value="Trehalase"/>
    <property type="match status" value="1"/>
</dbReference>
<dbReference type="InterPro" id="IPR001661">
    <property type="entry name" value="Glyco_hydro_37"/>
</dbReference>
<dbReference type="SUPFAM" id="SSF48208">
    <property type="entry name" value="Six-hairpin glycosidases"/>
    <property type="match status" value="1"/>
</dbReference>
<dbReference type="GO" id="GO:0005993">
    <property type="term" value="P:trehalose catabolic process"/>
    <property type="evidence" value="ECO:0007669"/>
    <property type="project" value="TreeGrafter"/>
</dbReference>
<comment type="catalytic activity">
    <reaction evidence="1">
        <text>alpha,alpha-trehalose + H2O = alpha-D-glucose + beta-D-glucose</text>
        <dbReference type="Rhea" id="RHEA:32675"/>
        <dbReference type="ChEBI" id="CHEBI:15377"/>
        <dbReference type="ChEBI" id="CHEBI:15903"/>
        <dbReference type="ChEBI" id="CHEBI:16551"/>
        <dbReference type="ChEBI" id="CHEBI:17925"/>
        <dbReference type="EC" id="3.2.1.28"/>
    </reaction>
</comment>
<dbReference type="EMBL" id="ADBV01006906">
    <property type="protein sequence ID" value="EJW78159.1"/>
    <property type="molecule type" value="Genomic_DNA"/>
</dbReference>
<dbReference type="Proteomes" id="UP000004810">
    <property type="component" value="Unassembled WGS sequence"/>
</dbReference>
<comment type="caution">
    <text evidence="7">The sequence shown here is derived from an EMBL/GenBank/DDBJ whole genome shotgun (WGS) entry which is preliminary data.</text>
</comment>
<protein>
    <recommendedName>
        <fullName evidence="4">Trehalase</fullName>
        <ecNumber evidence="3">3.2.1.28</ecNumber>
    </recommendedName>
    <alternativeName>
        <fullName evidence="5">Alpha,alpha-trehalase</fullName>
    </alternativeName>
    <alternativeName>
        <fullName evidence="6">Alpha,alpha-trehalose glucohydrolase</fullName>
    </alternativeName>
</protein>
<dbReference type="Gene3D" id="1.50.10.10">
    <property type="match status" value="1"/>
</dbReference>
<dbReference type="PANTHER" id="PTHR23403">
    <property type="entry name" value="TREHALASE"/>
    <property type="match status" value="1"/>
</dbReference>
<evidence type="ECO:0000313" key="7">
    <source>
        <dbReference type="EMBL" id="EJW78159.1"/>
    </source>
</evidence>
<reference evidence="8" key="1">
    <citation type="submission" date="2012-08" db="EMBL/GenBank/DDBJ databases">
        <title>The Genome Sequence of Wuchereria bancrofti.</title>
        <authorList>
            <person name="Nutman T.B."/>
            <person name="Fink D.L."/>
            <person name="Russ C."/>
            <person name="Young S."/>
            <person name="Zeng Q."/>
            <person name="Koehrsen M."/>
            <person name="Alvarado L."/>
            <person name="Berlin A."/>
            <person name="Chapman S.B."/>
            <person name="Chen Z."/>
            <person name="Freedman E."/>
            <person name="Gellesch M."/>
            <person name="Goldberg J."/>
            <person name="Griggs A."/>
            <person name="Gujja S."/>
            <person name="Heilman E.R."/>
            <person name="Heiman D."/>
            <person name="Hepburn T."/>
            <person name="Howarth C."/>
            <person name="Jen D."/>
            <person name="Larson L."/>
            <person name="Lewis B."/>
            <person name="Mehta T."/>
            <person name="Park D."/>
            <person name="Pearson M."/>
            <person name="Roberts A."/>
            <person name="Saif S."/>
            <person name="Shea T."/>
            <person name="Shenoy N."/>
            <person name="Sisk P."/>
            <person name="Stolte C."/>
            <person name="Sykes S."/>
            <person name="Walk T."/>
            <person name="White J."/>
            <person name="Yandava C."/>
            <person name="Haas B."/>
            <person name="Henn M.R."/>
            <person name="Nusbaum C."/>
            <person name="Birren B."/>
        </authorList>
    </citation>
    <scope>NUCLEOTIDE SEQUENCE [LARGE SCALE GENOMIC DNA]</scope>
    <source>
        <strain evidence="8">NA</strain>
    </source>
</reference>
<evidence type="ECO:0000256" key="2">
    <source>
        <dbReference type="ARBA" id="ARBA00005615"/>
    </source>
</evidence>
<dbReference type="InterPro" id="IPR008928">
    <property type="entry name" value="6-hairpin_glycosidase_sf"/>
</dbReference>
<evidence type="ECO:0000256" key="6">
    <source>
        <dbReference type="ARBA" id="ARBA00031637"/>
    </source>
</evidence>
<dbReference type="PANTHER" id="PTHR23403:SF1">
    <property type="entry name" value="TREHALASE"/>
    <property type="match status" value="1"/>
</dbReference>
<evidence type="ECO:0000256" key="3">
    <source>
        <dbReference type="ARBA" id="ARBA00012757"/>
    </source>
</evidence>
<organism evidence="7 8">
    <name type="scientific">Wuchereria bancrofti</name>
    <dbReference type="NCBI Taxonomy" id="6293"/>
    <lineage>
        <taxon>Eukaryota</taxon>
        <taxon>Metazoa</taxon>
        <taxon>Ecdysozoa</taxon>
        <taxon>Nematoda</taxon>
        <taxon>Chromadorea</taxon>
        <taxon>Rhabditida</taxon>
        <taxon>Spirurina</taxon>
        <taxon>Spiruromorpha</taxon>
        <taxon>Filarioidea</taxon>
        <taxon>Onchocercidae</taxon>
        <taxon>Wuchereria</taxon>
    </lineage>
</organism>
<evidence type="ECO:0000313" key="8">
    <source>
        <dbReference type="Proteomes" id="UP000004810"/>
    </source>
</evidence>
<dbReference type="GO" id="GO:0004555">
    <property type="term" value="F:alpha,alpha-trehalase activity"/>
    <property type="evidence" value="ECO:0007669"/>
    <property type="project" value="UniProtKB-EC"/>
</dbReference>
<name>J9ESC8_WUCBA</name>
<evidence type="ECO:0000256" key="4">
    <source>
        <dbReference type="ARBA" id="ARBA00019905"/>
    </source>
</evidence>
<dbReference type="InterPro" id="IPR012341">
    <property type="entry name" value="6hp_glycosidase-like_sf"/>
</dbReference>
<dbReference type="EC" id="3.2.1.28" evidence="3"/>
<gene>
    <name evidence="7" type="ORF">WUBG_10931</name>
</gene>
<evidence type="ECO:0000256" key="1">
    <source>
        <dbReference type="ARBA" id="ARBA00001576"/>
    </source>
</evidence>
<dbReference type="AlphaFoldDB" id="J9ESC8"/>
<sequence length="103" mass="11161">MNLLVKLPKSGSSEITACGLFLVDECLKKYNVASQNYNTAGVGGEYEVQEGFGWTNGVVLDLLLTYGSDLTFKSDDDKPMTPGEECVCCQEHQQISDGTTVTN</sequence>
<accession>J9ESC8</accession>